<dbReference type="EMBL" id="VSSQ01108583">
    <property type="protein sequence ID" value="MPN47235.1"/>
    <property type="molecule type" value="Genomic_DNA"/>
</dbReference>
<accession>A0A645I7D1</accession>
<gene>
    <name evidence="1" type="ORF">SDC9_194836</name>
</gene>
<protein>
    <submittedName>
        <fullName evidence="1">Uncharacterized protein</fullName>
    </submittedName>
</protein>
<comment type="caution">
    <text evidence="1">The sequence shown here is derived from an EMBL/GenBank/DDBJ whole genome shotgun (WGS) entry which is preliminary data.</text>
</comment>
<sequence length="125" mass="13020">MFFHHVPDAEYGGCGGFAAGKRLGLEVYLIPLSAETSPQLFGEGLPAGHSEVAALAGDDLVVRSRDAAQRHFAGVDGVLSHKAVVNLDHVAYRMESGHIVRLGHGADDAPGVQALLVAQPQELGG</sequence>
<name>A0A645I7D1_9ZZZZ</name>
<proteinExistence type="predicted"/>
<organism evidence="1">
    <name type="scientific">bioreactor metagenome</name>
    <dbReference type="NCBI Taxonomy" id="1076179"/>
    <lineage>
        <taxon>unclassified sequences</taxon>
        <taxon>metagenomes</taxon>
        <taxon>ecological metagenomes</taxon>
    </lineage>
</organism>
<reference evidence="1" key="1">
    <citation type="submission" date="2019-08" db="EMBL/GenBank/DDBJ databases">
        <authorList>
            <person name="Kucharzyk K."/>
            <person name="Murdoch R.W."/>
            <person name="Higgins S."/>
            <person name="Loffler F."/>
        </authorList>
    </citation>
    <scope>NUCLEOTIDE SEQUENCE</scope>
</reference>
<evidence type="ECO:0000313" key="1">
    <source>
        <dbReference type="EMBL" id="MPN47235.1"/>
    </source>
</evidence>
<dbReference type="AlphaFoldDB" id="A0A645I7D1"/>